<keyword evidence="8" id="KW-0675">Receptor</keyword>
<keyword evidence="3 12" id="KW-0812">Transmembrane</keyword>
<dbReference type="OrthoDB" id="8960739at2759"/>
<keyword evidence="10" id="KW-0393">Immunoglobulin domain</keyword>
<dbReference type="GO" id="GO:0009897">
    <property type="term" value="C:external side of plasma membrane"/>
    <property type="evidence" value="ECO:0007669"/>
    <property type="project" value="TreeGrafter"/>
</dbReference>
<evidence type="ECO:0000256" key="1">
    <source>
        <dbReference type="ARBA" id="ARBA00004251"/>
    </source>
</evidence>
<evidence type="ECO:0000256" key="11">
    <source>
        <dbReference type="SAM" id="MobiDB-lite"/>
    </source>
</evidence>
<evidence type="ECO:0000256" key="6">
    <source>
        <dbReference type="ARBA" id="ARBA00023136"/>
    </source>
</evidence>
<keyword evidence="15" id="KW-1185">Reference proteome</keyword>
<comment type="caution">
    <text evidence="14">The sequence shown here is derived from an EMBL/GenBank/DDBJ whole genome shotgun (WGS) entry which is preliminary data.</text>
</comment>
<dbReference type="GO" id="GO:0042130">
    <property type="term" value="P:negative regulation of T cell proliferation"/>
    <property type="evidence" value="ECO:0007669"/>
    <property type="project" value="TreeGrafter"/>
</dbReference>
<evidence type="ECO:0000256" key="9">
    <source>
        <dbReference type="ARBA" id="ARBA00023180"/>
    </source>
</evidence>
<evidence type="ECO:0000256" key="8">
    <source>
        <dbReference type="ARBA" id="ARBA00023170"/>
    </source>
</evidence>
<evidence type="ECO:0000256" key="3">
    <source>
        <dbReference type="ARBA" id="ARBA00022692"/>
    </source>
</evidence>
<keyword evidence="5 12" id="KW-1133">Transmembrane helix</keyword>
<evidence type="ECO:0000259" key="13">
    <source>
        <dbReference type="Pfam" id="PF07686"/>
    </source>
</evidence>
<evidence type="ECO:0000313" key="14">
    <source>
        <dbReference type="EMBL" id="KAF5900507.1"/>
    </source>
</evidence>
<evidence type="ECO:0000313" key="15">
    <source>
        <dbReference type="Proteomes" id="UP000727407"/>
    </source>
</evidence>
<dbReference type="InterPro" id="IPR036179">
    <property type="entry name" value="Ig-like_dom_sf"/>
</dbReference>
<keyword evidence="7" id="KW-1015">Disulfide bond</keyword>
<dbReference type="GO" id="GO:0071222">
    <property type="term" value="P:cellular response to lipopolysaccharide"/>
    <property type="evidence" value="ECO:0007669"/>
    <property type="project" value="TreeGrafter"/>
</dbReference>
<dbReference type="InterPro" id="IPR051713">
    <property type="entry name" value="T-cell_Activation_Regulation"/>
</dbReference>
<accession>A0A8J4ULN2</accession>
<organism evidence="14 15">
    <name type="scientific">Clarias magur</name>
    <name type="common">Asian catfish</name>
    <name type="synonym">Macropteronotus magur</name>
    <dbReference type="NCBI Taxonomy" id="1594786"/>
    <lineage>
        <taxon>Eukaryota</taxon>
        <taxon>Metazoa</taxon>
        <taxon>Chordata</taxon>
        <taxon>Craniata</taxon>
        <taxon>Vertebrata</taxon>
        <taxon>Euteleostomi</taxon>
        <taxon>Actinopterygii</taxon>
        <taxon>Neopterygii</taxon>
        <taxon>Teleostei</taxon>
        <taxon>Ostariophysi</taxon>
        <taxon>Siluriformes</taxon>
        <taxon>Clariidae</taxon>
        <taxon>Clarias</taxon>
    </lineage>
</organism>
<gene>
    <name evidence="14" type="ORF">DAT39_009802</name>
</gene>
<dbReference type="InterPro" id="IPR013783">
    <property type="entry name" value="Ig-like_fold"/>
</dbReference>
<dbReference type="AlphaFoldDB" id="A0A8J4ULN2"/>
<comment type="subcellular location">
    <subcellularLocation>
        <location evidence="1">Cell membrane</location>
        <topology evidence="1">Single-pass type I membrane protein</topology>
    </subcellularLocation>
</comment>
<name>A0A8J4ULN2_CLAMG</name>
<dbReference type="GO" id="GO:0007166">
    <property type="term" value="P:cell surface receptor signaling pathway"/>
    <property type="evidence" value="ECO:0007669"/>
    <property type="project" value="TreeGrafter"/>
</dbReference>
<evidence type="ECO:0000256" key="12">
    <source>
        <dbReference type="SAM" id="Phobius"/>
    </source>
</evidence>
<feature type="region of interest" description="Disordered" evidence="11">
    <location>
        <begin position="132"/>
        <end position="168"/>
    </location>
</feature>
<dbReference type="EMBL" id="QNUK01000134">
    <property type="protein sequence ID" value="KAF5900507.1"/>
    <property type="molecule type" value="Genomic_DNA"/>
</dbReference>
<proteinExistence type="predicted"/>
<keyword evidence="2" id="KW-1003">Cell membrane</keyword>
<dbReference type="Gene3D" id="2.60.40.10">
    <property type="entry name" value="Immunoglobulins"/>
    <property type="match status" value="1"/>
</dbReference>
<dbReference type="GO" id="GO:0006955">
    <property type="term" value="P:immune response"/>
    <property type="evidence" value="ECO:0007669"/>
    <property type="project" value="TreeGrafter"/>
</dbReference>
<evidence type="ECO:0000256" key="5">
    <source>
        <dbReference type="ARBA" id="ARBA00022989"/>
    </source>
</evidence>
<dbReference type="Pfam" id="PF07686">
    <property type="entry name" value="V-set"/>
    <property type="match status" value="1"/>
</dbReference>
<evidence type="ECO:0000256" key="7">
    <source>
        <dbReference type="ARBA" id="ARBA00023157"/>
    </source>
</evidence>
<evidence type="ECO:0000256" key="4">
    <source>
        <dbReference type="ARBA" id="ARBA00022729"/>
    </source>
</evidence>
<dbReference type="GO" id="GO:0042102">
    <property type="term" value="P:positive regulation of T cell proliferation"/>
    <property type="evidence" value="ECO:0007669"/>
    <property type="project" value="TreeGrafter"/>
</dbReference>
<evidence type="ECO:0000256" key="10">
    <source>
        <dbReference type="ARBA" id="ARBA00023319"/>
    </source>
</evidence>
<dbReference type="SUPFAM" id="SSF48726">
    <property type="entry name" value="Immunoglobulin"/>
    <property type="match status" value="1"/>
</dbReference>
<keyword evidence="6 12" id="KW-0472">Membrane</keyword>
<dbReference type="PANTHER" id="PTHR25466:SF11">
    <property type="entry name" value="GALECTIN 17-RELATED"/>
    <property type="match status" value="1"/>
</dbReference>
<evidence type="ECO:0000256" key="2">
    <source>
        <dbReference type="ARBA" id="ARBA00022475"/>
    </source>
</evidence>
<keyword evidence="4" id="KW-0732">Signal</keyword>
<dbReference type="GO" id="GO:0031295">
    <property type="term" value="P:T cell costimulation"/>
    <property type="evidence" value="ECO:0007669"/>
    <property type="project" value="TreeGrafter"/>
</dbReference>
<feature type="transmembrane region" description="Helical" evidence="12">
    <location>
        <begin position="173"/>
        <end position="194"/>
    </location>
</feature>
<dbReference type="Proteomes" id="UP000727407">
    <property type="component" value="Unassembled WGS sequence"/>
</dbReference>
<keyword evidence="9" id="KW-0325">Glycoprotein</keyword>
<dbReference type="PANTHER" id="PTHR25466">
    <property type="entry name" value="T-LYMPHOCYTE ACTIVATION ANTIGEN"/>
    <property type="match status" value="1"/>
</dbReference>
<reference evidence="14" key="1">
    <citation type="submission" date="2020-07" db="EMBL/GenBank/DDBJ databases">
        <title>Clarias magur genome sequencing, assembly and annotation.</title>
        <authorList>
            <person name="Kushwaha B."/>
            <person name="Kumar R."/>
            <person name="Das P."/>
            <person name="Joshi C.G."/>
            <person name="Kumar D."/>
            <person name="Nagpure N.S."/>
            <person name="Pandey M."/>
            <person name="Agarwal S."/>
            <person name="Srivastava S."/>
            <person name="Singh M."/>
            <person name="Sahoo L."/>
            <person name="Jayasankar P."/>
            <person name="Meher P.K."/>
            <person name="Koringa P.G."/>
            <person name="Iquebal M.A."/>
            <person name="Das S.P."/>
            <person name="Bit A."/>
            <person name="Patnaik S."/>
            <person name="Patel N."/>
            <person name="Shah T.M."/>
            <person name="Hinsu A."/>
            <person name="Jena J.K."/>
        </authorList>
    </citation>
    <scope>NUCLEOTIDE SEQUENCE</scope>
    <source>
        <strain evidence="14">CIFAMagur01</strain>
        <tissue evidence="14">Testis</tissue>
    </source>
</reference>
<feature type="domain" description="Immunoglobulin V-set" evidence="13">
    <location>
        <begin position="25"/>
        <end position="134"/>
    </location>
</feature>
<dbReference type="InterPro" id="IPR013106">
    <property type="entry name" value="Ig_V-set"/>
</dbReference>
<sequence>MTFEASLRLAVQEVVRILPPVSEFSVSGPVGFTAVLPCELTSVDTHTLYIKWEIKVNTQSKIVFEREGEESYQDEGYEGRVDVPVEELRKGNCSLVLRNLRLTDTEIYTSYLTVTRHKRELSVTKETSRVHLTVSDRTEERPDKNSDSPDKAEERTDEKNSDSSGDTEKDPRYWWWILIVPGLVIPAGFVWWFLRRRKETISEYSY</sequence>
<protein>
    <submittedName>
        <fullName evidence="14">Antigen like protein</fullName>
    </submittedName>
</protein>